<dbReference type="GO" id="GO:0016301">
    <property type="term" value="F:kinase activity"/>
    <property type="evidence" value="ECO:0007669"/>
    <property type="project" value="InterPro"/>
</dbReference>
<reference evidence="4 5" key="1">
    <citation type="submission" date="2020-06" db="EMBL/GenBank/DDBJ databases">
        <title>Interaction of electrochemicaly active bacteria, Geobacter bremensis R4 on different carbon anode.</title>
        <authorList>
            <person name="Meng L."/>
            <person name="Yoshida N."/>
        </authorList>
    </citation>
    <scope>NUCLEOTIDE SEQUENCE [LARGE SCALE GENOMIC DNA]</scope>
    <source>
        <strain evidence="4 5">R4</strain>
    </source>
</reference>
<dbReference type="InterPro" id="IPR010488">
    <property type="entry name" value="Zeta_toxin_domain"/>
</dbReference>
<evidence type="ECO:0000313" key="5">
    <source>
        <dbReference type="Proteomes" id="UP000515472"/>
    </source>
</evidence>
<dbReference type="KEGG" id="gbn:GEOBRER4_07790"/>
<dbReference type="RefSeq" id="WP_185244316.1">
    <property type="nucleotide sequence ID" value="NZ_AP023213.1"/>
</dbReference>
<protein>
    <recommendedName>
        <fullName evidence="3">Zeta toxin domain-containing protein</fullName>
    </recommendedName>
</protein>
<dbReference type="PANTHER" id="PTHR39206">
    <property type="entry name" value="SLL8004 PROTEIN"/>
    <property type="match status" value="1"/>
</dbReference>
<dbReference type="Gene3D" id="3.40.50.300">
    <property type="entry name" value="P-loop containing nucleotide triphosphate hydrolases"/>
    <property type="match status" value="1"/>
</dbReference>
<evidence type="ECO:0000259" key="3">
    <source>
        <dbReference type="Pfam" id="PF06414"/>
    </source>
</evidence>
<dbReference type="Pfam" id="PF06414">
    <property type="entry name" value="Zeta_toxin"/>
    <property type="match status" value="1"/>
</dbReference>
<dbReference type="AlphaFoldDB" id="A0A6S6LXB4"/>
<feature type="domain" description="Zeta toxin" evidence="3">
    <location>
        <begin position="2"/>
        <end position="152"/>
    </location>
</feature>
<keyword evidence="5" id="KW-1185">Reference proteome</keyword>
<dbReference type="SUPFAM" id="SSF52540">
    <property type="entry name" value="P-loop containing nucleoside triphosphate hydrolases"/>
    <property type="match status" value="1"/>
</dbReference>
<keyword evidence="2" id="KW-0067">ATP-binding</keyword>
<evidence type="ECO:0000313" key="4">
    <source>
        <dbReference type="EMBL" id="BCG46029.1"/>
    </source>
</evidence>
<gene>
    <name evidence="4" type="ORF">GEOBRER4_n0806</name>
</gene>
<accession>A0A6S6LXB4</accession>
<dbReference type="GO" id="GO:0005524">
    <property type="term" value="F:ATP binding"/>
    <property type="evidence" value="ECO:0007669"/>
    <property type="project" value="UniProtKB-KW"/>
</dbReference>
<evidence type="ECO:0000256" key="1">
    <source>
        <dbReference type="ARBA" id="ARBA00022741"/>
    </source>
</evidence>
<dbReference type="InterPro" id="IPR027417">
    <property type="entry name" value="P-loop_NTPase"/>
</dbReference>
<proteinExistence type="predicted"/>
<dbReference type="Proteomes" id="UP000515472">
    <property type="component" value="Chromosome"/>
</dbReference>
<dbReference type="PANTHER" id="PTHR39206:SF1">
    <property type="entry name" value="SLL8004 PROTEIN"/>
    <property type="match status" value="1"/>
</dbReference>
<sequence length="199" mass="22327">MKKPHIIIIAGPNGAGKSTTAQTLLQGTLGVTEFVNADVIAQGLSAFNPERAAFQAGRVMLKRLQQLAEEREDFAFETTLASRTFAHWIQELKGTGYAFHLFFLWLPVPEFAVARVAERVEMGGHNVPEDTIRRRYQAGLSNFFTHYRHLADSWFFYDNSQSTGPLLMASGQKESGTLVNNTVVWQQITEEYDGSTVQR</sequence>
<evidence type="ECO:0000256" key="2">
    <source>
        <dbReference type="ARBA" id="ARBA00022840"/>
    </source>
</evidence>
<name>A0A6S6LXB4_9BACT</name>
<dbReference type="EMBL" id="AP023213">
    <property type="protein sequence ID" value="BCG46029.1"/>
    <property type="molecule type" value="Genomic_DNA"/>
</dbReference>
<organism evidence="4 5">
    <name type="scientific">Citrifermentans bremense</name>
    <dbReference type="NCBI Taxonomy" id="60035"/>
    <lineage>
        <taxon>Bacteria</taxon>
        <taxon>Pseudomonadati</taxon>
        <taxon>Thermodesulfobacteriota</taxon>
        <taxon>Desulfuromonadia</taxon>
        <taxon>Geobacterales</taxon>
        <taxon>Geobacteraceae</taxon>
        <taxon>Citrifermentans</taxon>
    </lineage>
</organism>
<keyword evidence="1" id="KW-0547">Nucleotide-binding</keyword>